<dbReference type="STRING" id="504798.SAMN05421871_104211"/>
<sequence>MPLFSFEDKSPNVHPTAFIAPTATLVGDVIVEEGASVWYNAVIRGDFEQVIIRAGANVQDGAVLHAPPGMPCVIGPGATVAHSCVVHGATVGAEALIANGATVLDGAKIGARTMVAAHSLVVGGSEFPDGVLVIGIPAEVKGPIAGTGAEFWVNVNPQAYRDLAARHRAGVRPVPE</sequence>
<dbReference type="InterPro" id="IPR050484">
    <property type="entry name" value="Transf_Hexapept/Carb_Anhydrase"/>
</dbReference>
<dbReference type="Gene3D" id="2.160.10.10">
    <property type="entry name" value="Hexapeptide repeat proteins"/>
    <property type="match status" value="1"/>
</dbReference>
<dbReference type="InterPro" id="IPR011004">
    <property type="entry name" value="Trimer_LpxA-like_sf"/>
</dbReference>
<protein>
    <submittedName>
        <fullName evidence="1">Carbonic anhydrase or acetyltransferase, isoleucine patch superfamily</fullName>
    </submittedName>
</protein>
<evidence type="ECO:0000313" key="1">
    <source>
        <dbReference type="EMBL" id="SDP22376.1"/>
    </source>
</evidence>
<dbReference type="CDD" id="cd04645">
    <property type="entry name" value="LbH_gamma_CA_like"/>
    <property type="match status" value="1"/>
</dbReference>
<dbReference type="PANTHER" id="PTHR13061:SF29">
    <property type="entry name" value="GAMMA CARBONIC ANHYDRASE-LIKE 1, MITOCHONDRIAL-RELATED"/>
    <property type="match status" value="1"/>
</dbReference>
<evidence type="ECO:0000313" key="2">
    <source>
        <dbReference type="Proteomes" id="UP000199651"/>
    </source>
</evidence>
<dbReference type="EMBL" id="FNJB01000007">
    <property type="protein sequence ID" value="SDP22376.1"/>
    <property type="molecule type" value="Genomic_DNA"/>
</dbReference>
<dbReference type="GO" id="GO:0016740">
    <property type="term" value="F:transferase activity"/>
    <property type="evidence" value="ECO:0007669"/>
    <property type="project" value="UniProtKB-KW"/>
</dbReference>
<dbReference type="RefSeq" id="WP_091377749.1">
    <property type="nucleotide sequence ID" value="NZ_FNDV01000004.1"/>
</dbReference>
<dbReference type="AlphaFoldDB" id="A0A1H0R008"/>
<keyword evidence="1" id="KW-0808">Transferase</keyword>
<dbReference type="PANTHER" id="PTHR13061">
    <property type="entry name" value="DYNACTIN SUBUNIT P25"/>
    <property type="match status" value="1"/>
</dbReference>
<dbReference type="SUPFAM" id="SSF51161">
    <property type="entry name" value="Trimeric LpxA-like enzymes"/>
    <property type="match status" value="1"/>
</dbReference>
<organism evidence="1 2">
    <name type="scientific">Actinokineospora alba</name>
    <dbReference type="NCBI Taxonomy" id="504798"/>
    <lineage>
        <taxon>Bacteria</taxon>
        <taxon>Bacillati</taxon>
        <taxon>Actinomycetota</taxon>
        <taxon>Actinomycetes</taxon>
        <taxon>Pseudonocardiales</taxon>
        <taxon>Pseudonocardiaceae</taxon>
        <taxon>Actinokineospora</taxon>
    </lineage>
</organism>
<name>A0A1H0R008_9PSEU</name>
<accession>A0A1H0R008</accession>
<keyword evidence="2" id="KW-1185">Reference proteome</keyword>
<dbReference type="OrthoDB" id="9803036at2"/>
<dbReference type="Proteomes" id="UP000199651">
    <property type="component" value="Unassembled WGS sequence"/>
</dbReference>
<gene>
    <name evidence="1" type="ORF">SAMN05192558_107212</name>
</gene>
<reference evidence="2" key="1">
    <citation type="submission" date="2016-10" db="EMBL/GenBank/DDBJ databases">
        <authorList>
            <person name="Varghese N."/>
            <person name="Submissions S."/>
        </authorList>
    </citation>
    <scope>NUCLEOTIDE SEQUENCE [LARGE SCALE GENOMIC DNA]</scope>
    <source>
        <strain evidence="2">IBRC-M 10655</strain>
    </source>
</reference>
<proteinExistence type="predicted"/>
<dbReference type="InterPro" id="IPR047324">
    <property type="entry name" value="LbH_gamma_CA-like"/>
</dbReference>